<dbReference type="Proteomes" id="UP000250369">
    <property type="component" value="Unassembled WGS sequence"/>
</dbReference>
<accession>A0A329MNG9</accession>
<name>A0A329MNG9_9BACL</name>
<reference evidence="2 3" key="1">
    <citation type="journal article" date="2009" name="Int. J. Syst. Evol. Microbiol.">
        <title>Paenibacillus contaminans sp. nov., isolated from a contaminated laboratory plate.</title>
        <authorList>
            <person name="Chou J.H."/>
            <person name="Lee J.H."/>
            <person name="Lin M.C."/>
            <person name="Chang P.S."/>
            <person name="Arun A.B."/>
            <person name="Young C.C."/>
            <person name="Chen W.M."/>
        </authorList>
    </citation>
    <scope>NUCLEOTIDE SEQUENCE [LARGE SCALE GENOMIC DNA]</scope>
    <source>
        <strain evidence="2 3">CKOBP-6</strain>
    </source>
</reference>
<dbReference type="InterPro" id="IPR029441">
    <property type="entry name" value="Cass2"/>
</dbReference>
<organism evidence="2 3">
    <name type="scientific">Paenibacillus contaminans</name>
    <dbReference type="NCBI Taxonomy" id="450362"/>
    <lineage>
        <taxon>Bacteria</taxon>
        <taxon>Bacillati</taxon>
        <taxon>Bacillota</taxon>
        <taxon>Bacilli</taxon>
        <taxon>Bacillales</taxon>
        <taxon>Paenibacillaceae</taxon>
        <taxon>Paenibacillus</taxon>
    </lineage>
</organism>
<evidence type="ECO:0000313" key="2">
    <source>
        <dbReference type="EMBL" id="RAV19457.1"/>
    </source>
</evidence>
<dbReference type="InterPro" id="IPR011256">
    <property type="entry name" value="Reg_factor_effector_dom_sf"/>
</dbReference>
<evidence type="ECO:0000313" key="3">
    <source>
        <dbReference type="Proteomes" id="UP000250369"/>
    </source>
</evidence>
<dbReference type="OrthoDB" id="2242165at2"/>
<comment type="caution">
    <text evidence="2">The sequence shown here is derived from an EMBL/GenBank/DDBJ whole genome shotgun (WGS) entry which is preliminary data.</text>
</comment>
<dbReference type="Pfam" id="PF14526">
    <property type="entry name" value="Cass2"/>
    <property type="match status" value="1"/>
</dbReference>
<evidence type="ECO:0000259" key="1">
    <source>
        <dbReference type="Pfam" id="PF14526"/>
    </source>
</evidence>
<keyword evidence="3" id="KW-1185">Reference proteome</keyword>
<dbReference type="EMBL" id="QMFB01000012">
    <property type="protein sequence ID" value="RAV19457.1"/>
    <property type="molecule type" value="Genomic_DNA"/>
</dbReference>
<proteinExistence type="predicted"/>
<dbReference type="AlphaFoldDB" id="A0A329MNG9"/>
<protein>
    <submittedName>
        <fullName evidence="2">Transcriptional regulator</fullName>
    </submittedName>
</protein>
<feature type="domain" description="Integron-associated effector binding protein" evidence="1">
    <location>
        <begin position="5"/>
        <end position="156"/>
    </location>
</feature>
<sequence>MATYTLEEKGGFIVLGIGTELKSDYTDYAGMNEEKENFWRTVERDGRLDALKAVAANDYIFAVNEAVNRKRMYYAGVMTEASVPEEHRVIQFPKGQYLVIKGEGKTADELSRILTGIAFGQVLPEADNFAYVGGPNATVEMGQRDGLVYGEMWIPVVKK</sequence>
<dbReference type="Gene3D" id="3.20.80.10">
    <property type="entry name" value="Regulatory factor, effector binding domain"/>
    <property type="match status" value="1"/>
</dbReference>
<gene>
    <name evidence="2" type="ORF">DQG23_20925</name>
</gene>
<dbReference type="RefSeq" id="WP_113032818.1">
    <property type="nucleotide sequence ID" value="NZ_QMFB01000012.1"/>
</dbReference>